<dbReference type="PROSITE" id="PS52029">
    <property type="entry name" value="LD_TPASE"/>
    <property type="match status" value="1"/>
</dbReference>
<dbReference type="SUPFAM" id="SSF141523">
    <property type="entry name" value="L,D-transpeptidase catalytic domain-like"/>
    <property type="match status" value="1"/>
</dbReference>
<protein>
    <submittedName>
        <fullName evidence="9">L,D-transpeptidase catalytic domain</fullName>
    </submittedName>
</protein>
<dbReference type="Proteomes" id="UP000323300">
    <property type="component" value="Unassembled WGS sequence"/>
</dbReference>
<evidence type="ECO:0000313" key="10">
    <source>
        <dbReference type="Proteomes" id="UP000323300"/>
    </source>
</evidence>
<reference evidence="9 10" key="1">
    <citation type="submission" date="2016-10" db="EMBL/GenBank/DDBJ databases">
        <authorList>
            <person name="Varghese N."/>
            <person name="Submissions S."/>
        </authorList>
    </citation>
    <scope>NUCLEOTIDE SEQUENCE [LARGE SCALE GENOMIC DNA]</scope>
    <source>
        <strain evidence="9 10">DSM 21822</strain>
    </source>
</reference>
<comment type="similarity">
    <text evidence="2">Belongs to the YkuD family.</text>
</comment>
<dbReference type="GO" id="GO:0009252">
    <property type="term" value="P:peptidoglycan biosynthetic process"/>
    <property type="evidence" value="ECO:0007669"/>
    <property type="project" value="UniProtKB-UniPathway"/>
</dbReference>
<keyword evidence="3" id="KW-0808">Transferase</keyword>
<keyword evidence="6 7" id="KW-0961">Cell wall biogenesis/degradation</keyword>
<sequence length="171" mass="19034">MLREVPAMSGSQIRTLGALVFSVLAGEAAAEKADLVRVDKSDRRMELLADGVVLRTYAIALGANPVGHKNQEGDERTPEGRYILDWRNPKSAFTRSIHISYPNEEDKERARKADVSPGGDIMIHGQAKGFGWWAWLFQMFDWTNGCIAVTDEEMKEIWDTVADGTPIEISP</sequence>
<evidence type="ECO:0000256" key="5">
    <source>
        <dbReference type="ARBA" id="ARBA00022984"/>
    </source>
</evidence>
<feature type="active site" description="Proton donor/acceptor" evidence="7">
    <location>
        <position position="124"/>
    </location>
</feature>
<dbReference type="GO" id="GO:0071555">
    <property type="term" value="P:cell wall organization"/>
    <property type="evidence" value="ECO:0007669"/>
    <property type="project" value="UniProtKB-UniRule"/>
</dbReference>
<comment type="pathway">
    <text evidence="1 7">Cell wall biogenesis; peptidoglycan biosynthesis.</text>
</comment>
<dbReference type="UniPathway" id="UPA00219"/>
<evidence type="ECO:0000256" key="7">
    <source>
        <dbReference type="PROSITE-ProRule" id="PRU01373"/>
    </source>
</evidence>
<feature type="domain" description="L,D-TPase catalytic" evidence="8">
    <location>
        <begin position="34"/>
        <end position="170"/>
    </location>
</feature>
<evidence type="ECO:0000256" key="3">
    <source>
        <dbReference type="ARBA" id="ARBA00022679"/>
    </source>
</evidence>
<dbReference type="InterPro" id="IPR005490">
    <property type="entry name" value="LD_TPept_cat_dom"/>
</dbReference>
<dbReference type="EMBL" id="FOSL01000020">
    <property type="protein sequence ID" value="SFK97592.1"/>
    <property type="molecule type" value="Genomic_DNA"/>
</dbReference>
<accession>A0A1I4DVG7</accession>
<evidence type="ECO:0000259" key="8">
    <source>
        <dbReference type="PROSITE" id="PS52029"/>
    </source>
</evidence>
<keyword evidence="4 7" id="KW-0133">Cell shape</keyword>
<name>A0A1I4DVG7_9HYPH</name>
<dbReference type="Gene3D" id="2.40.440.10">
    <property type="entry name" value="L,D-transpeptidase catalytic domain-like"/>
    <property type="match status" value="1"/>
</dbReference>
<dbReference type="Pfam" id="PF03734">
    <property type="entry name" value="YkuD"/>
    <property type="match status" value="1"/>
</dbReference>
<dbReference type="OrthoDB" id="9809748at2"/>
<evidence type="ECO:0000256" key="4">
    <source>
        <dbReference type="ARBA" id="ARBA00022960"/>
    </source>
</evidence>
<keyword evidence="5 7" id="KW-0573">Peptidoglycan synthesis</keyword>
<dbReference type="GO" id="GO:0004180">
    <property type="term" value="F:carboxypeptidase activity"/>
    <property type="evidence" value="ECO:0007669"/>
    <property type="project" value="UniProtKB-ARBA"/>
</dbReference>
<evidence type="ECO:0000313" key="9">
    <source>
        <dbReference type="EMBL" id="SFK97592.1"/>
    </source>
</evidence>
<dbReference type="PANTHER" id="PTHR36699:SF1">
    <property type="entry name" value="L,D-TRANSPEPTIDASE YAFK-RELATED"/>
    <property type="match status" value="1"/>
</dbReference>
<proteinExistence type="inferred from homology"/>
<dbReference type="CDD" id="cd16913">
    <property type="entry name" value="YkuD_like"/>
    <property type="match status" value="1"/>
</dbReference>
<keyword evidence="10" id="KW-1185">Reference proteome</keyword>
<gene>
    <name evidence="9" type="ORF">SAMN04488498_12050</name>
</gene>
<dbReference type="InterPro" id="IPR038063">
    <property type="entry name" value="Transpep_catalytic_dom"/>
</dbReference>
<evidence type="ECO:0000256" key="6">
    <source>
        <dbReference type="ARBA" id="ARBA00023316"/>
    </source>
</evidence>
<dbReference type="GO" id="GO:0016740">
    <property type="term" value="F:transferase activity"/>
    <property type="evidence" value="ECO:0007669"/>
    <property type="project" value="UniProtKB-KW"/>
</dbReference>
<organism evidence="9 10">
    <name type="scientific">Neomesorhizobium albiziae</name>
    <dbReference type="NCBI Taxonomy" id="335020"/>
    <lineage>
        <taxon>Bacteria</taxon>
        <taxon>Pseudomonadati</taxon>
        <taxon>Pseudomonadota</taxon>
        <taxon>Alphaproteobacteria</taxon>
        <taxon>Hyphomicrobiales</taxon>
        <taxon>Phyllobacteriaceae</taxon>
        <taxon>Neomesorhizobium</taxon>
    </lineage>
</organism>
<dbReference type="AlphaFoldDB" id="A0A1I4DVG7"/>
<feature type="active site" description="Nucleophile" evidence="7">
    <location>
        <position position="146"/>
    </location>
</feature>
<dbReference type="PANTHER" id="PTHR36699">
    <property type="entry name" value="LD-TRANSPEPTIDASE"/>
    <property type="match status" value="1"/>
</dbReference>
<dbReference type="GO" id="GO:0008360">
    <property type="term" value="P:regulation of cell shape"/>
    <property type="evidence" value="ECO:0007669"/>
    <property type="project" value="UniProtKB-UniRule"/>
</dbReference>
<evidence type="ECO:0000256" key="2">
    <source>
        <dbReference type="ARBA" id="ARBA00005992"/>
    </source>
</evidence>
<evidence type="ECO:0000256" key="1">
    <source>
        <dbReference type="ARBA" id="ARBA00004752"/>
    </source>
</evidence>